<evidence type="ECO:0000256" key="1">
    <source>
        <dbReference type="SAM" id="MobiDB-lite"/>
    </source>
</evidence>
<gene>
    <name evidence="2" type="ORF">skT53_25990</name>
</gene>
<dbReference type="EMBL" id="AP023366">
    <property type="protein sequence ID" value="BCJ87614.1"/>
    <property type="molecule type" value="Genomic_DNA"/>
</dbReference>
<dbReference type="KEGG" id="eff:skT53_25990"/>
<dbReference type="Proteomes" id="UP000593802">
    <property type="component" value="Chromosome"/>
</dbReference>
<dbReference type="RefSeq" id="WP_200757816.1">
    <property type="nucleotide sequence ID" value="NZ_AP023366.1"/>
</dbReference>
<reference evidence="2" key="1">
    <citation type="submission" date="2020-08" db="EMBL/GenBank/DDBJ databases">
        <title>Complete Genome Sequence of Effusibacillus dendaii Strain skT53, Isolated from Farmland soil.</title>
        <authorList>
            <person name="Konishi T."/>
            <person name="Kawasaki H."/>
        </authorList>
    </citation>
    <scope>NUCLEOTIDE SEQUENCE [LARGE SCALE GENOMIC DNA]</scope>
    <source>
        <strain evidence="2">SkT53</strain>
    </source>
</reference>
<feature type="compositionally biased region" description="Basic and acidic residues" evidence="1">
    <location>
        <begin position="16"/>
        <end position="28"/>
    </location>
</feature>
<sequence length="120" mass="13929">MTQQQANQIKNPKPAGEPKAKGPQMNDRDRINDILAMEKYMTDSLNTAVREASHDTLHQTMMTILNETHQCQRNIFNKMFEKGWYTLEAEDQQKVNQTLQQFQNYASQFPYGNMSGSMTH</sequence>
<organism evidence="2 3">
    <name type="scientific">Effusibacillus dendaii</name>
    <dbReference type="NCBI Taxonomy" id="2743772"/>
    <lineage>
        <taxon>Bacteria</taxon>
        <taxon>Bacillati</taxon>
        <taxon>Bacillota</taxon>
        <taxon>Bacilli</taxon>
        <taxon>Bacillales</taxon>
        <taxon>Alicyclobacillaceae</taxon>
        <taxon>Effusibacillus</taxon>
    </lineage>
</organism>
<accession>A0A7I8DBY6</accession>
<protein>
    <recommendedName>
        <fullName evidence="4">Spore coat protein</fullName>
    </recommendedName>
</protein>
<keyword evidence="3" id="KW-1185">Reference proteome</keyword>
<feature type="region of interest" description="Disordered" evidence="1">
    <location>
        <begin position="1"/>
        <end position="28"/>
    </location>
</feature>
<dbReference type="Pfam" id="PF07875">
    <property type="entry name" value="Coat_F"/>
    <property type="match status" value="1"/>
</dbReference>
<dbReference type="AlphaFoldDB" id="A0A7I8DBY6"/>
<evidence type="ECO:0000313" key="2">
    <source>
        <dbReference type="EMBL" id="BCJ87614.1"/>
    </source>
</evidence>
<evidence type="ECO:0008006" key="4">
    <source>
        <dbReference type="Google" id="ProtNLM"/>
    </source>
</evidence>
<evidence type="ECO:0000313" key="3">
    <source>
        <dbReference type="Proteomes" id="UP000593802"/>
    </source>
</evidence>
<name>A0A7I8DBY6_9BACL</name>
<dbReference type="InterPro" id="IPR012851">
    <property type="entry name" value="Spore_coat_CotF-like"/>
</dbReference>
<proteinExistence type="predicted"/>